<evidence type="ECO:0000313" key="5">
    <source>
        <dbReference type="EMBL" id="KPV76983.1"/>
    </source>
</evidence>
<dbReference type="PROSITE" id="PS51186">
    <property type="entry name" value="GNAT"/>
    <property type="match status" value="1"/>
</dbReference>
<evidence type="ECO:0000256" key="2">
    <source>
        <dbReference type="ARBA" id="ARBA00022679"/>
    </source>
</evidence>
<keyword evidence="6" id="KW-1185">Reference proteome</keyword>
<dbReference type="SUPFAM" id="SSF55729">
    <property type="entry name" value="Acyl-CoA N-acyltransferases (Nat)"/>
    <property type="match status" value="1"/>
</dbReference>
<dbReference type="PANTHER" id="PTHR10545">
    <property type="entry name" value="DIAMINE N-ACETYLTRANSFERASE"/>
    <property type="match status" value="1"/>
</dbReference>
<dbReference type="Gene3D" id="3.40.630.30">
    <property type="match status" value="1"/>
</dbReference>
<accession>A0A194S8C6</accession>
<evidence type="ECO:0000259" key="4">
    <source>
        <dbReference type="PROSITE" id="PS51186"/>
    </source>
</evidence>
<dbReference type="InterPro" id="IPR016181">
    <property type="entry name" value="Acyl_CoA_acyltransferase"/>
</dbReference>
<dbReference type="EMBL" id="KQ474075">
    <property type="protein sequence ID" value="KPV76983.1"/>
    <property type="molecule type" value="Genomic_DNA"/>
</dbReference>
<dbReference type="OrthoDB" id="7305308at2759"/>
<gene>
    <name evidence="5" type="ORF">RHOBADRAFT_64634</name>
</gene>
<dbReference type="OMA" id="IAVKCRC"/>
<keyword evidence="2" id="KW-0808">Transferase</keyword>
<dbReference type="RefSeq" id="XP_018273032.1">
    <property type="nucleotide sequence ID" value="XM_018418533.1"/>
</dbReference>
<dbReference type="Proteomes" id="UP000053890">
    <property type="component" value="Unassembled WGS sequence"/>
</dbReference>
<sequence length="182" mass="20650">MSTSAAFPADSEFSLHQVTPANSQHTIPATLRLIKALALFEKAPDEVFATEELLRDSFFGDKEGRKYAECILIYRGGAPGEDGAEAVAMAVWYYTFSTWTGRGGLYLEDLFVEEEFRGRGFAKLLFKHLGQICAERGLPRMEWVYIKWNKNAEQIYKRMGAVDLDEWMTMRMTGDALKKLGE</sequence>
<name>A0A194S8C6_RHOGW</name>
<protein>
    <recommendedName>
        <fullName evidence="4">N-acetyltransferase domain-containing protein</fullName>
    </recommendedName>
</protein>
<dbReference type="PANTHER" id="PTHR10545:SF29">
    <property type="entry name" value="GH14572P-RELATED"/>
    <property type="match status" value="1"/>
</dbReference>
<dbReference type="GO" id="GO:0008080">
    <property type="term" value="F:N-acetyltransferase activity"/>
    <property type="evidence" value="ECO:0007669"/>
    <property type="project" value="UniProtKB-ARBA"/>
</dbReference>
<dbReference type="GeneID" id="28978980"/>
<dbReference type="AlphaFoldDB" id="A0A194S8C6"/>
<organism evidence="5 6">
    <name type="scientific">Rhodotorula graminis (strain WP1)</name>
    <dbReference type="NCBI Taxonomy" id="578459"/>
    <lineage>
        <taxon>Eukaryota</taxon>
        <taxon>Fungi</taxon>
        <taxon>Dikarya</taxon>
        <taxon>Basidiomycota</taxon>
        <taxon>Pucciniomycotina</taxon>
        <taxon>Microbotryomycetes</taxon>
        <taxon>Sporidiobolales</taxon>
        <taxon>Sporidiobolaceae</taxon>
        <taxon>Rhodotorula</taxon>
    </lineage>
</organism>
<feature type="domain" description="N-acetyltransferase" evidence="4">
    <location>
        <begin position="37"/>
        <end position="182"/>
    </location>
</feature>
<evidence type="ECO:0000256" key="3">
    <source>
        <dbReference type="ARBA" id="ARBA00023315"/>
    </source>
</evidence>
<dbReference type="CDD" id="cd04301">
    <property type="entry name" value="NAT_SF"/>
    <property type="match status" value="1"/>
</dbReference>
<evidence type="ECO:0000313" key="6">
    <source>
        <dbReference type="Proteomes" id="UP000053890"/>
    </source>
</evidence>
<comment type="similarity">
    <text evidence="1">Belongs to the acetyltransferase family.</text>
</comment>
<keyword evidence="3" id="KW-0012">Acyltransferase</keyword>
<proteinExistence type="inferred from homology"/>
<dbReference type="STRING" id="578459.A0A194S8C6"/>
<dbReference type="FunFam" id="3.40.630.30:FF:000064">
    <property type="entry name" value="GNAT family acetyltransferase"/>
    <property type="match status" value="1"/>
</dbReference>
<dbReference type="Pfam" id="PF00583">
    <property type="entry name" value="Acetyltransf_1"/>
    <property type="match status" value="1"/>
</dbReference>
<evidence type="ECO:0000256" key="1">
    <source>
        <dbReference type="ARBA" id="ARBA00008694"/>
    </source>
</evidence>
<dbReference type="InterPro" id="IPR051016">
    <property type="entry name" value="Diverse_Substrate_AcTransf"/>
</dbReference>
<dbReference type="InterPro" id="IPR000182">
    <property type="entry name" value="GNAT_dom"/>
</dbReference>
<reference evidence="5 6" key="1">
    <citation type="journal article" date="2015" name="Front. Microbiol.">
        <title>Genome sequence of the plant growth promoting endophytic yeast Rhodotorula graminis WP1.</title>
        <authorList>
            <person name="Firrincieli A."/>
            <person name="Otillar R."/>
            <person name="Salamov A."/>
            <person name="Schmutz J."/>
            <person name="Khan Z."/>
            <person name="Redman R.S."/>
            <person name="Fleck N.D."/>
            <person name="Lindquist E."/>
            <person name="Grigoriev I.V."/>
            <person name="Doty S.L."/>
        </authorList>
    </citation>
    <scope>NUCLEOTIDE SEQUENCE [LARGE SCALE GENOMIC DNA]</scope>
    <source>
        <strain evidence="5 6">WP1</strain>
    </source>
</reference>